<dbReference type="InterPro" id="IPR036364">
    <property type="entry name" value="SEA_dom_sf"/>
</dbReference>
<protein>
    <recommendedName>
        <fullName evidence="11">Ubiquitin-like protease family profile domain-containing protein</fullName>
    </recommendedName>
</protein>
<evidence type="ECO:0000256" key="2">
    <source>
        <dbReference type="ARBA" id="ARBA00022553"/>
    </source>
</evidence>
<comment type="similarity">
    <text evidence="1">Belongs to the peptidase C48 family.</text>
</comment>
<evidence type="ECO:0000259" key="7">
    <source>
        <dbReference type="PROSITE" id="PS50024"/>
    </source>
</evidence>
<keyword evidence="3" id="KW-0645">Protease</keyword>
<evidence type="ECO:0000256" key="6">
    <source>
        <dbReference type="SAM" id="MobiDB-lite"/>
    </source>
</evidence>
<feature type="domain" description="SEA" evidence="7">
    <location>
        <begin position="1369"/>
        <end position="1447"/>
    </location>
</feature>
<feature type="region of interest" description="Disordered" evidence="6">
    <location>
        <begin position="240"/>
        <end position="286"/>
    </location>
</feature>
<name>A0A9N7TK55_PLEPL</name>
<dbReference type="Pfam" id="PF01390">
    <property type="entry name" value="SEA"/>
    <property type="match status" value="1"/>
</dbReference>
<dbReference type="Proteomes" id="UP001153269">
    <property type="component" value="Unassembled WGS sequence"/>
</dbReference>
<evidence type="ECO:0000256" key="4">
    <source>
        <dbReference type="ARBA" id="ARBA00022786"/>
    </source>
</evidence>
<evidence type="ECO:0008006" key="11">
    <source>
        <dbReference type="Google" id="ProtNLM"/>
    </source>
</evidence>
<dbReference type="InterPro" id="IPR000082">
    <property type="entry name" value="SEA_dom"/>
</dbReference>
<dbReference type="InterPro" id="IPR051947">
    <property type="entry name" value="Sentrin-specific_protease"/>
</dbReference>
<keyword evidence="2" id="KW-0597">Phosphoprotein</keyword>
<dbReference type="InterPro" id="IPR038765">
    <property type="entry name" value="Papain-like_cys_pep_sf"/>
</dbReference>
<keyword evidence="5" id="KW-0378">Hydrolase</keyword>
<feature type="compositionally biased region" description="Basic and acidic residues" evidence="6">
    <location>
        <begin position="950"/>
        <end position="975"/>
    </location>
</feature>
<keyword evidence="10" id="KW-1185">Reference proteome</keyword>
<feature type="region of interest" description="Disordered" evidence="6">
    <location>
        <begin position="734"/>
        <end position="781"/>
    </location>
</feature>
<dbReference type="InterPro" id="IPR003653">
    <property type="entry name" value="Peptidase_C48_C"/>
</dbReference>
<evidence type="ECO:0000313" key="9">
    <source>
        <dbReference type="EMBL" id="CAB1413996.1"/>
    </source>
</evidence>
<feature type="compositionally biased region" description="Polar residues" evidence="6">
    <location>
        <begin position="433"/>
        <end position="443"/>
    </location>
</feature>
<dbReference type="Gene3D" id="3.40.395.10">
    <property type="entry name" value="Adenoviral Proteinase, Chain A"/>
    <property type="match status" value="1"/>
</dbReference>
<reference evidence="9" key="1">
    <citation type="submission" date="2020-03" db="EMBL/GenBank/DDBJ databases">
        <authorList>
            <person name="Weist P."/>
        </authorList>
    </citation>
    <scope>NUCLEOTIDE SEQUENCE</scope>
</reference>
<feature type="region of interest" description="Disordered" evidence="6">
    <location>
        <begin position="1309"/>
        <end position="1331"/>
    </location>
</feature>
<feature type="compositionally biased region" description="Basic and acidic residues" evidence="6">
    <location>
        <begin position="736"/>
        <end position="777"/>
    </location>
</feature>
<dbReference type="GO" id="GO:0070139">
    <property type="term" value="F:SUMO-specific endopeptidase activity"/>
    <property type="evidence" value="ECO:0007669"/>
    <property type="project" value="TreeGrafter"/>
</dbReference>
<feature type="region of interest" description="Disordered" evidence="6">
    <location>
        <begin position="195"/>
        <end position="222"/>
    </location>
</feature>
<evidence type="ECO:0000313" key="10">
    <source>
        <dbReference type="Proteomes" id="UP001153269"/>
    </source>
</evidence>
<feature type="compositionally biased region" description="Basic and acidic residues" evidence="6">
    <location>
        <begin position="269"/>
        <end position="285"/>
    </location>
</feature>
<evidence type="ECO:0000256" key="5">
    <source>
        <dbReference type="ARBA" id="ARBA00022801"/>
    </source>
</evidence>
<dbReference type="Pfam" id="PF02902">
    <property type="entry name" value="Peptidase_C48"/>
    <property type="match status" value="1"/>
</dbReference>
<evidence type="ECO:0000256" key="3">
    <source>
        <dbReference type="ARBA" id="ARBA00022670"/>
    </source>
</evidence>
<accession>A0A9N7TK55</accession>
<dbReference type="PROSITE" id="PS50024">
    <property type="entry name" value="SEA"/>
    <property type="match status" value="1"/>
</dbReference>
<dbReference type="PROSITE" id="PS50600">
    <property type="entry name" value="ULP_PROTEASE"/>
    <property type="match status" value="1"/>
</dbReference>
<comment type="caution">
    <text evidence="9">The sequence shown here is derived from an EMBL/GenBank/DDBJ whole genome shotgun (WGS) entry which is preliminary data.</text>
</comment>
<evidence type="ECO:0000256" key="1">
    <source>
        <dbReference type="ARBA" id="ARBA00005234"/>
    </source>
</evidence>
<dbReference type="PANTHER" id="PTHR46896">
    <property type="entry name" value="SENTRIN-SPECIFIC PROTEASE"/>
    <property type="match status" value="1"/>
</dbReference>
<keyword evidence="4" id="KW-0833">Ubl conjugation pathway</keyword>
<dbReference type="GO" id="GO:0005737">
    <property type="term" value="C:cytoplasm"/>
    <property type="evidence" value="ECO:0007669"/>
    <property type="project" value="TreeGrafter"/>
</dbReference>
<feature type="compositionally biased region" description="Polar residues" evidence="6">
    <location>
        <begin position="976"/>
        <end position="986"/>
    </location>
</feature>
<feature type="domain" description="Ubiquitin-like protease family profile" evidence="8">
    <location>
        <begin position="828"/>
        <end position="1094"/>
    </location>
</feature>
<proteinExistence type="inferred from homology"/>
<dbReference type="GO" id="GO:0005634">
    <property type="term" value="C:nucleus"/>
    <property type="evidence" value="ECO:0007669"/>
    <property type="project" value="TreeGrafter"/>
</dbReference>
<feature type="compositionally biased region" description="Polar residues" evidence="6">
    <location>
        <begin position="1310"/>
        <end position="1322"/>
    </location>
</feature>
<gene>
    <name evidence="9" type="ORF">PLEPLA_LOCUS1699</name>
</gene>
<dbReference type="GO" id="GO:0006508">
    <property type="term" value="P:proteolysis"/>
    <property type="evidence" value="ECO:0007669"/>
    <property type="project" value="UniProtKB-KW"/>
</dbReference>
<sequence>MFLSHILASIYVVRKIRASIADGEQKEKPNVSPCSAIAEKGAGHESLENKPAAALMSGPEEDVSGAAVMGVSSEKALQSSPTYVFLLGHTTQWTMMDRRRALTIPFSVEKDNLMESPLKISKICLSSQCGTLDRQVSWTAFAGSKLRHHDSEHKNGSRLLDHNTATMVTLQMATRKPCLVLTDVLKTDLGKTYMEKIKPSHTPGNGGQMSSTSKERDRCKEDPGVCRELRTIHGEAKHDKRNGICCKRNQTPNSPSQRSRPRRRSQSIDNKEDRDKNKDVKERMIDNSNGESYKYAEVVDCGLSVSWEPAENMRDCSEFSPKIKEKWTEPEKEVQQSVKRKLNDSVSLHNGTVRPKRPRESVLRLTGEDGRDRVPARPEVCVAESEEDGDSENVDRTIVQFTVGGDDGREVLVPIITPYLDAINTQRDRESSQDSTTKTSSPSDLIVLSSDDEESDNVPPHHRPPVTLVPMEDTVKQKAVIRQDDCVLQDMQVLRVVDDELPVSVARCPIDHSCMSIAFSTLHCGGYRGKANGNFMMADHGIIIPLKDPNEQVELMLTFERKALRRYSVWEEQEMEMRELHFNGDENPLPAAVLVLCVSDTAAAEMQPTLSKLSVKQDGNTNTGTASPFILLTLRHPLEGMEGALLRSLLDIDCLNSLTHKHSLGSLGSDRFTVWEEIQTPVLCLDESIELIRKIGLDSHLLCLLGLESPDPELDAHSSHSDREENNMLQICPEVELQKETPPEPERTSEEDRGTEAKPEEDQKEEDERPSEKKKEGPTPVYTLCHRRSKGSYTVSHCKPDSSWIKYKHRGLPSRLIQFPPPPLKGGITVTMEDLQCLDSGQFLNDVIIDFYLKYLLHNASAAVAERSHIFSSFFFKQLTRRDNASEGATSDTCQRQRRHQRVKTWTRHVDIFKKDFLFVPVNQEAHWYLVVICFHGLNEPKFEAWPGPDSEKSHEETEKLQEQDEAQRSKRPNDTETPPQENPSDNVAPETENSKEQLAKDPPPGPVRCTEKTFQKRVVCKRPCILVMDSLKLSLHERVYKLLREYLQSEWEVRRGSSREFSPDHMKSSHCQVPRQDNSSDCGLYLLQYVESFLKDPVVHFDLPLRLERWFPRQQVRRKRDEIRDLIESDKWIIFHSSPEVFSFLFQNKMISDCFLVIFLDIRTGATLEGSSMGQLSLPYSQEPVAFPHIVRVSDVNASREGHAVVSRKKRNILYPSGVKLCAQETAQQVVSSHLSYFHLRVCQETVWEAFKIFWDRLPEQEEYQSWMSQCQEGTVTAQNVGSYFSQSEEHETLVKKRMSRPGVRSESTRSWQNICSTPAPDTSEAPQPAKGEEVVVVVVDAVTNAPDVKESTLDNDIAVQPPTPAMLEQVVELSILLTRQAYSSDLKDPASLQFQTLSRQLAEKIAEALEGLPGFKSVSVLDFRSQKDSQGKPMDVIDVAAGICS</sequence>
<organism evidence="9 10">
    <name type="scientific">Pleuronectes platessa</name>
    <name type="common">European plaice</name>
    <dbReference type="NCBI Taxonomy" id="8262"/>
    <lineage>
        <taxon>Eukaryota</taxon>
        <taxon>Metazoa</taxon>
        <taxon>Chordata</taxon>
        <taxon>Craniata</taxon>
        <taxon>Vertebrata</taxon>
        <taxon>Euteleostomi</taxon>
        <taxon>Actinopterygii</taxon>
        <taxon>Neopterygii</taxon>
        <taxon>Teleostei</taxon>
        <taxon>Neoteleostei</taxon>
        <taxon>Acanthomorphata</taxon>
        <taxon>Carangaria</taxon>
        <taxon>Pleuronectiformes</taxon>
        <taxon>Pleuronectoidei</taxon>
        <taxon>Pleuronectidae</taxon>
        <taxon>Pleuronectes</taxon>
    </lineage>
</organism>
<feature type="region of interest" description="Disordered" evidence="6">
    <location>
        <begin position="946"/>
        <end position="1010"/>
    </location>
</feature>
<dbReference type="EMBL" id="CADEAL010000081">
    <property type="protein sequence ID" value="CAB1413996.1"/>
    <property type="molecule type" value="Genomic_DNA"/>
</dbReference>
<feature type="region of interest" description="Disordered" evidence="6">
    <location>
        <begin position="424"/>
        <end position="467"/>
    </location>
</feature>
<evidence type="ECO:0000259" key="8">
    <source>
        <dbReference type="PROSITE" id="PS50600"/>
    </source>
</evidence>
<dbReference type="PANTHER" id="PTHR46896:SF2">
    <property type="entry name" value="SENTRIN-SPECIFIC PROTEASE 7"/>
    <property type="match status" value="1"/>
</dbReference>
<feature type="compositionally biased region" description="Basic and acidic residues" evidence="6">
    <location>
        <begin position="213"/>
        <end position="222"/>
    </location>
</feature>
<dbReference type="SUPFAM" id="SSF82671">
    <property type="entry name" value="SEA domain"/>
    <property type="match status" value="1"/>
</dbReference>
<dbReference type="GO" id="GO:0016926">
    <property type="term" value="P:protein desumoylation"/>
    <property type="evidence" value="ECO:0007669"/>
    <property type="project" value="TreeGrafter"/>
</dbReference>
<dbReference type="SUPFAM" id="SSF54001">
    <property type="entry name" value="Cysteine proteinases"/>
    <property type="match status" value="1"/>
</dbReference>